<proteinExistence type="predicted"/>
<dbReference type="WBParaSite" id="jg9311">
    <property type="protein sequence ID" value="jg9311"/>
    <property type="gene ID" value="jg9311"/>
</dbReference>
<dbReference type="Proteomes" id="UP000887574">
    <property type="component" value="Unplaced"/>
</dbReference>
<keyword evidence="2" id="KW-1185">Reference proteome</keyword>
<evidence type="ECO:0000313" key="3">
    <source>
        <dbReference type="WBParaSite" id="jg9311"/>
    </source>
</evidence>
<feature type="compositionally biased region" description="Polar residues" evidence="1">
    <location>
        <begin position="107"/>
        <end position="122"/>
    </location>
</feature>
<protein>
    <submittedName>
        <fullName evidence="3">Uncharacterized protein</fullName>
    </submittedName>
</protein>
<feature type="compositionally biased region" description="Basic and acidic residues" evidence="1">
    <location>
        <begin position="54"/>
        <end position="69"/>
    </location>
</feature>
<organism evidence="2 3">
    <name type="scientific">Ditylenchus dipsaci</name>
    <dbReference type="NCBI Taxonomy" id="166011"/>
    <lineage>
        <taxon>Eukaryota</taxon>
        <taxon>Metazoa</taxon>
        <taxon>Ecdysozoa</taxon>
        <taxon>Nematoda</taxon>
        <taxon>Chromadorea</taxon>
        <taxon>Rhabditida</taxon>
        <taxon>Tylenchina</taxon>
        <taxon>Tylenchomorpha</taxon>
        <taxon>Sphaerularioidea</taxon>
        <taxon>Anguinidae</taxon>
        <taxon>Anguininae</taxon>
        <taxon>Ditylenchus</taxon>
    </lineage>
</organism>
<accession>A0A915EV33</accession>
<evidence type="ECO:0000313" key="2">
    <source>
        <dbReference type="Proteomes" id="UP000887574"/>
    </source>
</evidence>
<feature type="compositionally biased region" description="Low complexity" evidence="1">
    <location>
        <begin position="76"/>
        <end position="86"/>
    </location>
</feature>
<feature type="region of interest" description="Disordered" evidence="1">
    <location>
        <begin position="1"/>
        <end position="91"/>
    </location>
</feature>
<feature type="region of interest" description="Disordered" evidence="1">
    <location>
        <begin position="162"/>
        <end position="183"/>
    </location>
</feature>
<feature type="compositionally biased region" description="Polar residues" evidence="1">
    <location>
        <begin position="131"/>
        <end position="140"/>
    </location>
</feature>
<name>A0A915EV33_9BILA</name>
<reference evidence="3" key="1">
    <citation type="submission" date="2022-11" db="UniProtKB">
        <authorList>
            <consortium name="WormBaseParasite"/>
        </authorList>
    </citation>
    <scope>IDENTIFICATION</scope>
</reference>
<feature type="compositionally biased region" description="Low complexity" evidence="1">
    <location>
        <begin position="170"/>
        <end position="183"/>
    </location>
</feature>
<sequence length="251" mass="28009">MSSTAVLLTRQEPRQRSPLAAQLSNKCDSPRRQRRLLPENSPEKAPVDDEDTSEEAKDVVLEPPTDLRLRKSTTPQLLQRQDSQQQSRKKWTSAFRVVQSITRFKNMPSKSKNLHEQSSMSGSLFGGDRMPNSNESTPSRTIEEPEIDPVYLALKQATGKYGGAGGGNSNAGSRNGSRRGSSAHNFPCSMATAPAPVPRTCPRCRCRTRAMPSQVEVDPIWWAALHSWTNCRRWQGLSTIVQIQMVGWHII</sequence>
<dbReference type="AlphaFoldDB" id="A0A915EV33"/>
<feature type="region of interest" description="Disordered" evidence="1">
    <location>
        <begin position="107"/>
        <end position="142"/>
    </location>
</feature>
<evidence type="ECO:0000256" key="1">
    <source>
        <dbReference type="SAM" id="MobiDB-lite"/>
    </source>
</evidence>